<feature type="chain" id="PRO_5038682745" description="GerMN domain-containing protein" evidence="1">
    <location>
        <begin position="25"/>
        <end position="177"/>
    </location>
</feature>
<name>A0A1K2BL94_STRAR</name>
<evidence type="ECO:0008006" key="4">
    <source>
        <dbReference type="Google" id="ProtNLM"/>
    </source>
</evidence>
<proteinExistence type="predicted"/>
<gene>
    <name evidence="2" type="ORF">SAMN02787144_100927</name>
</gene>
<accession>A0A1K2BL94</accession>
<dbReference type="RefSeq" id="WP_072486078.1">
    <property type="nucleotide sequence ID" value="NZ_CP108276.1"/>
</dbReference>
<dbReference type="EMBL" id="FPJO01000009">
    <property type="protein sequence ID" value="SFX99527.1"/>
    <property type="molecule type" value="Genomic_DNA"/>
</dbReference>
<evidence type="ECO:0000313" key="3">
    <source>
        <dbReference type="Proteomes" id="UP000181909"/>
    </source>
</evidence>
<sequence length="177" mass="18281">MRGVRALGALLPLALLATGCGIRATDVVEVGGPAIVEVAPGREQSTLLYFVSSSSANRLMPVVRPIEMPSEGASAGGSGVEWFRGPGRAVSQLFEGPNKSEVASGLRTELPYARVDLNIDLGPDGVLVRLNTAVTTLSEVARQQLICTAAQARTADRGEAVKVVGTDGVIGPARCSV</sequence>
<dbReference type="Proteomes" id="UP000181909">
    <property type="component" value="Unassembled WGS sequence"/>
</dbReference>
<dbReference type="OrthoDB" id="4335951at2"/>
<organism evidence="2 3">
    <name type="scientific">Streptomyces atratus</name>
    <dbReference type="NCBI Taxonomy" id="1893"/>
    <lineage>
        <taxon>Bacteria</taxon>
        <taxon>Bacillati</taxon>
        <taxon>Actinomycetota</taxon>
        <taxon>Actinomycetes</taxon>
        <taxon>Kitasatosporales</taxon>
        <taxon>Streptomycetaceae</taxon>
        <taxon>Streptomyces</taxon>
    </lineage>
</organism>
<evidence type="ECO:0000256" key="1">
    <source>
        <dbReference type="SAM" id="SignalP"/>
    </source>
</evidence>
<feature type="signal peptide" evidence="1">
    <location>
        <begin position="1"/>
        <end position="24"/>
    </location>
</feature>
<reference evidence="2 3" key="1">
    <citation type="submission" date="2016-11" db="EMBL/GenBank/DDBJ databases">
        <authorList>
            <person name="Jaros S."/>
            <person name="Januszkiewicz K."/>
            <person name="Wedrychowicz H."/>
        </authorList>
    </citation>
    <scope>NUCLEOTIDE SEQUENCE [LARGE SCALE GENOMIC DNA]</scope>
    <source>
        <strain evidence="2 3">OK807</strain>
    </source>
</reference>
<dbReference type="STRING" id="1893.SAMN02787144_100927"/>
<dbReference type="AlphaFoldDB" id="A0A1K2BL94"/>
<keyword evidence="1" id="KW-0732">Signal</keyword>
<evidence type="ECO:0000313" key="2">
    <source>
        <dbReference type="EMBL" id="SFX99527.1"/>
    </source>
</evidence>
<protein>
    <recommendedName>
        <fullName evidence="4">GerMN domain-containing protein</fullName>
    </recommendedName>
</protein>
<dbReference type="PROSITE" id="PS51257">
    <property type="entry name" value="PROKAR_LIPOPROTEIN"/>
    <property type="match status" value="1"/>
</dbReference>